<evidence type="ECO:0000256" key="11">
    <source>
        <dbReference type="ARBA" id="ARBA00023136"/>
    </source>
</evidence>
<keyword evidence="6 12" id="KW-0812">Transmembrane</keyword>
<evidence type="ECO:0000256" key="6">
    <source>
        <dbReference type="ARBA" id="ARBA00022692"/>
    </source>
</evidence>
<dbReference type="GO" id="GO:0031966">
    <property type="term" value="C:mitochondrial membrane"/>
    <property type="evidence" value="ECO:0007669"/>
    <property type="project" value="UniProtKB-SubCell"/>
</dbReference>
<comment type="similarity">
    <text evidence="2 12">Belongs to the ATPase protein 8 family.</text>
</comment>
<evidence type="ECO:0000256" key="8">
    <source>
        <dbReference type="ARBA" id="ARBA00022989"/>
    </source>
</evidence>
<keyword evidence="4 12" id="KW-0813">Transport</keyword>
<evidence type="ECO:0000256" key="2">
    <source>
        <dbReference type="ARBA" id="ARBA00008892"/>
    </source>
</evidence>
<dbReference type="GeneID" id="26118904"/>
<sequence>MPQMSPLWWFPLFFFFSITLILFSLFNYFININQSNTEYTSPLIKPQFLNWQW</sequence>
<dbReference type="CTD" id="4509"/>
<evidence type="ECO:0000256" key="3">
    <source>
        <dbReference type="ARBA" id="ARBA00011291"/>
    </source>
</evidence>
<evidence type="ECO:0000256" key="10">
    <source>
        <dbReference type="ARBA" id="ARBA00023128"/>
    </source>
</evidence>
<evidence type="ECO:0000256" key="4">
    <source>
        <dbReference type="ARBA" id="ARBA00022448"/>
    </source>
</evidence>
<evidence type="ECO:0000313" key="14">
    <source>
        <dbReference type="EMBL" id="ALG66393.1"/>
    </source>
</evidence>
<feature type="transmembrane region" description="Helical" evidence="13">
    <location>
        <begin position="6"/>
        <end position="30"/>
    </location>
</feature>
<comment type="subcellular location">
    <subcellularLocation>
        <location evidence="1 12">Mitochondrion membrane</location>
        <topology evidence="1 12">Single-pass membrane protein</topology>
    </subcellularLocation>
</comment>
<evidence type="ECO:0000256" key="9">
    <source>
        <dbReference type="ARBA" id="ARBA00023065"/>
    </source>
</evidence>
<evidence type="ECO:0000256" key="12">
    <source>
        <dbReference type="RuleBase" id="RU003661"/>
    </source>
</evidence>
<reference evidence="14" key="1">
    <citation type="journal article" date="2016" name="Gene">
        <title>Mitochondrial genomes of four katydids (Orthoptera: Phaneropteridae): New gene rearrangements and their phylogenetic implications.</title>
        <authorList>
            <person name="Yang J."/>
            <person name="Ye F."/>
            <person name="Huang Y."/>
        </authorList>
    </citation>
    <scope>NUCLEOTIDE SEQUENCE</scope>
</reference>
<dbReference type="AlphaFoldDB" id="A0A0N9LHC3"/>
<proteinExistence type="inferred from homology"/>
<name>A0A0N9LHC3_9ORTH</name>
<keyword evidence="9 12" id="KW-0406">Ion transport</keyword>
<dbReference type="GO" id="GO:0015078">
    <property type="term" value="F:proton transmembrane transporter activity"/>
    <property type="evidence" value="ECO:0007669"/>
    <property type="project" value="InterPro"/>
</dbReference>
<dbReference type="Pfam" id="PF00895">
    <property type="entry name" value="ATP-synt_8"/>
    <property type="match status" value="1"/>
</dbReference>
<dbReference type="EMBL" id="KT345952">
    <property type="protein sequence ID" value="ALG66393.1"/>
    <property type="molecule type" value="Genomic_DNA"/>
</dbReference>
<dbReference type="RefSeq" id="YP_009175528.1">
    <property type="nucleotide sequence ID" value="NC_028160.1"/>
</dbReference>
<protein>
    <recommendedName>
        <fullName evidence="12">ATP synthase complex subunit 8</fullName>
    </recommendedName>
</protein>
<evidence type="ECO:0000256" key="5">
    <source>
        <dbReference type="ARBA" id="ARBA00022547"/>
    </source>
</evidence>
<keyword evidence="5 12" id="KW-0138">CF(0)</keyword>
<keyword evidence="10 12" id="KW-0496">Mitochondrion</keyword>
<dbReference type="GO" id="GO:0045259">
    <property type="term" value="C:proton-transporting ATP synthase complex"/>
    <property type="evidence" value="ECO:0007669"/>
    <property type="project" value="UniProtKB-KW"/>
</dbReference>
<organism evidence="14">
    <name type="scientific">Ruidocollaris obscura</name>
    <dbReference type="NCBI Taxonomy" id="948400"/>
    <lineage>
        <taxon>Eukaryota</taxon>
        <taxon>Metazoa</taxon>
        <taxon>Ecdysozoa</taxon>
        <taxon>Arthropoda</taxon>
        <taxon>Hexapoda</taxon>
        <taxon>Insecta</taxon>
        <taxon>Pterygota</taxon>
        <taxon>Neoptera</taxon>
        <taxon>Polyneoptera</taxon>
        <taxon>Orthoptera</taxon>
        <taxon>Ensifera</taxon>
        <taxon>Tettigoniidea</taxon>
        <taxon>Tettigonioidea</taxon>
        <taxon>Tettigoniidae</taxon>
        <taxon>Phaneropterinae</taxon>
        <taxon>Holochlorini</taxon>
        <taxon>Ruidocollaris</taxon>
    </lineage>
</organism>
<keyword evidence="7 12" id="KW-0375">Hydrogen ion transport</keyword>
<dbReference type="InterPro" id="IPR001421">
    <property type="entry name" value="ATP8_metazoa"/>
</dbReference>
<evidence type="ECO:0000256" key="7">
    <source>
        <dbReference type="ARBA" id="ARBA00022781"/>
    </source>
</evidence>
<keyword evidence="8 13" id="KW-1133">Transmembrane helix</keyword>
<geneLocation type="mitochondrion" evidence="14"/>
<evidence type="ECO:0000256" key="1">
    <source>
        <dbReference type="ARBA" id="ARBA00004304"/>
    </source>
</evidence>
<evidence type="ECO:0000256" key="13">
    <source>
        <dbReference type="SAM" id="Phobius"/>
    </source>
</evidence>
<keyword evidence="11 13" id="KW-0472">Membrane</keyword>
<dbReference type="GO" id="GO:0015986">
    <property type="term" value="P:proton motive force-driven ATP synthesis"/>
    <property type="evidence" value="ECO:0007669"/>
    <property type="project" value="InterPro"/>
</dbReference>
<accession>A0A0N9LHC3</accession>
<gene>
    <name evidence="14" type="primary">ATP8</name>
</gene>
<comment type="subunit">
    <text evidence="3">F-type ATPases have 2 components, CF(1) - the catalytic core - and CF(0) - the membrane proton channel.</text>
</comment>